<dbReference type="Proteomes" id="UP000823749">
    <property type="component" value="Chromosome 10"/>
</dbReference>
<dbReference type="EMBL" id="JACTNZ010000010">
    <property type="protein sequence ID" value="KAG5529663.1"/>
    <property type="molecule type" value="Genomic_DNA"/>
</dbReference>
<keyword evidence="2" id="KW-1185">Reference proteome</keyword>
<comment type="caution">
    <text evidence="1">The sequence shown here is derived from an EMBL/GenBank/DDBJ whole genome shotgun (WGS) entry which is preliminary data.</text>
</comment>
<evidence type="ECO:0000313" key="1">
    <source>
        <dbReference type="EMBL" id="KAG5529663.1"/>
    </source>
</evidence>
<sequence length="51" mass="5895">MNQPLVWKFTLWTSSQTVGRSDFIAGIPQGKKNSVVLGSLPEHRCWYHVFF</sequence>
<organism evidence="1 2">
    <name type="scientific">Rhododendron griersonianum</name>
    <dbReference type="NCBI Taxonomy" id="479676"/>
    <lineage>
        <taxon>Eukaryota</taxon>
        <taxon>Viridiplantae</taxon>
        <taxon>Streptophyta</taxon>
        <taxon>Embryophyta</taxon>
        <taxon>Tracheophyta</taxon>
        <taxon>Spermatophyta</taxon>
        <taxon>Magnoliopsida</taxon>
        <taxon>eudicotyledons</taxon>
        <taxon>Gunneridae</taxon>
        <taxon>Pentapetalae</taxon>
        <taxon>asterids</taxon>
        <taxon>Ericales</taxon>
        <taxon>Ericaceae</taxon>
        <taxon>Ericoideae</taxon>
        <taxon>Rhodoreae</taxon>
        <taxon>Rhododendron</taxon>
    </lineage>
</organism>
<evidence type="ECO:0000313" key="2">
    <source>
        <dbReference type="Proteomes" id="UP000823749"/>
    </source>
</evidence>
<protein>
    <submittedName>
        <fullName evidence="1">Uncharacterized protein</fullName>
    </submittedName>
</protein>
<reference evidence="1" key="1">
    <citation type="submission" date="2020-08" db="EMBL/GenBank/DDBJ databases">
        <title>Plant Genome Project.</title>
        <authorList>
            <person name="Zhang R.-G."/>
        </authorList>
    </citation>
    <scope>NUCLEOTIDE SEQUENCE</scope>
    <source>
        <strain evidence="1">WSP0</strain>
        <tissue evidence="1">Leaf</tissue>
    </source>
</reference>
<dbReference type="AlphaFoldDB" id="A0AAV6IQ17"/>
<gene>
    <name evidence="1" type="ORF">RHGRI_030142</name>
</gene>
<accession>A0AAV6IQ17</accession>
<name>A0AAV6IQ17_9ERIC</name>
<proteinExistence type="predicted"/>